<proteinExistence type="predicted"/>
<dbReference type="PANTHER" id="PTHR43415:SF3">
    <property type="entry name" value="GNAT-FAMILY ACETYLTRANSFERASE"/>
    <property type="match status" value="1"/>
</dbReference>
<evidence type="ECO:0000313" key="2">
    <source>
        <dbReference type="EMBL" id="RKU44359.1"/>
    </source>
</evidence>
<accession>A0A420Y904</accession>
<gene>
    <name evidence="2" type="ORF">DL546_000444</name>
</gene>
<organism evidence="2 3">
    <name type="scientific">Coniochaeta pulveracea</name>
    <dbReference type="NCBI Taxonomy" id="177199"/>
    <lineage>
        <taxon>Eukaryota</taxon>
        <taxon>Fungi</taxon>
        <taxon>Dikarya</taxon>
        <taxon>Ascomycota</taxon>
        <taxon>Pezizomycotina</taxon>
        <taxon>Sordariomycetes</taxon>
        <taxon>Sordariomycetidae</taxon>
        <taxon>Coniochaetales</taxon>
        <taxon>Coniochaetaceae</taxon>
        <taxon>Coniochaeta</taxon>
    </lineage>
</organism>
<dbReference type="InterPro" id="IPR000182">
    <property type="entry name" value="GNAT_dom"/>
</dbReference>
<sequence length="213" mass="24187">MGVPYPESVVNAYRSERLIYRAPEPASEADKQFIFEVDNDPIDATFASMPPAKPISLASIADRVDRWKNSPLMVLACLPPTDSQQPSDQAAEKKEPIRVGYVSLFNPHGGGGPGVNRSLMLGISIHKDHRGKKYGGEMINWTLDWGFRRAGLHRIELGTWSFNQNALKLYRSLGFTEEGRNREAIWFDREWHDIVNFSMLEGEWEVLRGLKKD</sequence>
<dbReference type="PANTHER" id="PTHR43415">
    <property type="entry name" value="SPERMIDINE N(1)-ACETYLTRANSFERASE"/>
    <property type="match status" value="1"/>
</dbReference>
<dbReference type="AlphaFoldDB" id="A0A420Y904"/>
<reference evidence="2 3" key="1">
    <citation type="submission" date="2018-08" db="EMBL/GenBank/DDBJ databases">
        <title>Draft genome of the lignicolous fungus Coniochaeta pulveracea.</title>
        <authorList>
            <person name="Borstlap C.J."/>
            <person name="De Witt R.N."/>
            <person name="Botha A."/>
            <person name="Volschenk H."/>
        </authorList>
    </citation>
    <scope>NUCLEOTIDE SEQUENCE [LARGE SCALE GENOMIC DNA]</scope>
    <source>
        <strain evidence="2 3">CAB683</strain>
    </source>
</reference>
<protein>
    <recommendedName>
        <fullName evidence="1">N-acetyltransferase domain-containing protein</fullName>
    </recommendedName>
</protein>
<dbReference type="SUPFAM" id="SSF55729">
    <property type="entry name" value="Acyl-CoA N-acyltransferases (Nat)"/>
    <property type="match status" value="1"/>
</dbReference>
<dbReference type="EMBL" id="QVQW01000031">
    <property type="protein sequence ID" value="RKU44359.1"/>
    <property type="molecule type" value="Genomic_DNA"/>
</dbReference>
<dbReference type="InterPro" id="IPR016181">
    <property type="entry name" value="Acyl_CoA_acyltransferase"/>
</dbReference>
<dbReference type="Gene3D" id="3.40.630.30">
    <property type="match status" value="1"/>
</dbReference>
<feature type="domain" description="N-acetyltransferase" evidence="1">
    <location>
        <begin position="18"/>
        <end position="201"/>
    </location>
</feature>
<dbReference type="PROSITE" id="PS51186">
    <property type="entry name" value="GNAT"/>
    <property type="match status" value="1"/>
</dbReference>
<dbReference type="Pfam" id="PF13302">
    <property type="entry name" value="Acetyltransf_3"/>
    <property type="match status" value="1"/>
</dbReference>
<keyword evidence="3" id="KW-1185">Reference proteome</keyword>
<comment type="caution">
    <text evidence="2">The sequence shown here is derived from an EMBL/GenBank/DDBJ whole genome shotgun (WGS) entry which is preliminary data.</text>
</comment>
<name>A0A420Y904_9PEZI</name>
<evidence type="ECO:0000313" key="3">
    <source>
        <dbReference type="Proteomes" id="UP000275385"/>
    </source>
</evidence>
<dbReference type="Proteomes" id="UP000275385">
    <property type="component" value="Unassembled WGS sequence"/>
</dbReference>
<dbReference type="GO" id="GO:0016747">
    <property type="term" value="F:acyltransferase activity, transferring groups other than amino-acyl groups"/>
    <property type="evidence" value="ECO:0007669"/>
    <property type="project" value="InterPro"/>
</dbReference>
<evidence type="ECO:0000259" key="1">
    <source>
        <dbReference type="PROSITE" id="PS51186"/>
    </source>
</evidence>
<dbReference type="OrthoDB" id="64477at2759"/>